<protein>
    <submittedName>
        <fullName evidence="1">Uncharacterized protein</fullName>
    </submittedName>
</protein>
<dbReference type="Proteomes" id="UP000298653">
    <property type="component" value="Chromosome"/>
</dbReference>
<name>A0A4P8IC02_9FIRM</name>
<accession>A0A4P8IC02</accession>
<reference evidence="1 2" key="1">
    <citation type="submission" date="2019-05" db="EMBL/GenBank/DDBJ databases">
        <title>Complete genome sequencing of Anaerostipes rhamnosivorans.</title>
        <authorList>
            <person name="Bui T.P.N."/>
            <person name="de Vos W.M."/>
        </authorList>
    </citation>
    <scope>NUCLEOTIDE SEQUENCE [LARGE SCALE GENOMIC DNA]</scope>
    <source>
        <strain evidence="1 2">1y2</strain>
    </source>
</reference>
<dbReference type="EMBL" id="CP040058">
    <property type="protein sequence ID" value="QCP34996.1"/>
    <property type="molecule type" value="Genomic_DNA"/>
</dbReference>
<dbReference type="KEGG" id="arf:AR1Y2_1542"/>
<evidence type="ECO:0000313" key="1">
    <source>
        <dbReference type="EMBL" id="QCP34996.1"/>
    </source>
</evidence>
<dbReference type="RefSeq" id="WP_137328431.1">
    <property type="nucleotide sequence ID" value="NZ_CP040058.1"/>
</dbReference>
<proteinExistence type="predicted"/>
<dbReference type="OrthoDB" id="2065776at2"/>
<keyword evidence="2" id="KW-1185">Reference proteome</keyword>
<organism evidence="1 2">
    <name type="scientific">Anaerostipes rhamnosivorans</name>
    <dbReference type="NCBI Taxonomy" id="1229621"/>
    <lineage>
        <taxon>Bacteria</taxon>
        <taxon>Bacillati</taxon>
        <taxon>Bacillota</taxon>
        <taxon>Clostridia</taxon>
        <taxon>Lachnospirales</taxon>
        <taxon>Lachnospiraceae</taxon>
        <taxon>Anaerostipes</taxon>
    </lineage>
</organism>
<dbReference type="AlphaFoldDB" id="A0A4P8IC02"/>
<sequence length="154" mass="16729">MDKCCCHNPCPPAPVPPESLNFYAQFGASNNSASGTYLDFFPVFQEGDGIQLENDTTILLAPGYLYLINYLFLATPEANNYMQILPYINGSPRLLYSFFAPAGAERNASASGSFTTNEAISAEGRLSFRLTYSPGTRNIDLTGAVSVTPLQNYS</sequence>
<evidence type="ECO:0000313" key="2">
    <source>
        <dbReference type="Proteomes" id="UP000298653"/>
    </source>
</evidence>
<gene>
    <name evidence="1" type="ORF">AR1Y2_1542</name>
</gene>